<evidence type="ECO:0000256" key="1">
    <source>
        <dbReference type="RuleBase" id="RU363099"/>
    </source>
</evidence>
<gene>
    <name evidence="2" type="ORF">GOP47_0006947</name>
</gene>
<sequence length="170" mass="18855">MGSSLAHAQLDAGGHSVRTKFIHLLPAQHAYNPVVNNKDNFTSVYGVPPNVTWPNPYAFDTTSTFEDPLTIVPSITLPQIGIAHGFRQLDNKIDYMLFNIFTANIIEGDYKGTINIFGRFREANPVHYMSVIHGTGTILGARGLATCLLVTIDRTPPAKWTLSFDLDLYY</sequence>
<keyword evidence="1" id="KW-0052">Apoplast</keyword>
<keyword evidence="3" id="KW-1185">Reference proteome</keyword>
<comment type="function">
    <text evidence="1">Dirigent proteins impart stereoselectivity on the phenoxy radical-coupling reaction, yielding optically active lignans from two molecules of coniferyl alcohol in the biosynthesis of lignans, flavonolignans, and alkaloids and thus plays a central role in plant secondary metabolism.</text>
</comment>
<proteinExistence type="inferred from homology"/>
<comment type="caution">
    <text evidence="2">The sequence shown here is derived from an EMBL/GenBank/DDBJ whole genome shotgun (WGS) entry which is preliminary data.</text>
</comment>
<dbReference type="GO" id="GO:0048046">
    <property type="term" value="C:apoplast"/>
    <property type="evidence" value="ECO:0007669"/>
    <property type="project" value="UniProtKB-SubCell"/>
</dbReference>
<dbReference type="PANTHER" id="PTHR46442:SF4">
    <property type="entry name" value="DIRIGENT PROTEIN"/>
    <property type="match status" value="1"/>
</dbReference>
<evidence type="ECO:0000313" key="2">
    <source>
        <dbReference type="EMBL" id="KAI5077123.1"/>
    </source>
</evidence>
<dbReference type="InterPro" id="IPR004265">
    <property type="entry name" value="Dirigent"/>
</dbReference>
<comment type="similarity">
    <text evidence="1">Belongs to the plant dirigent protein family.</text>
</comment>
<comment type="subcellular location">
    <subcellularLocation>
        <location evidence="1">Secreted</location>
        <location evidence="1">Extracellular space</location>
        <location evidence="1">Apoplast</location>
    </subcellularLocation>
</comment>
<keyword evidence="1" id="KW-0964">Secreted</keyword>
<organism evidence="2 3">
    <name type="scientific">Adiantum capillus-veneris</name>
    <name type="common">Maidenhair fern</name>
    <dbReference type="NCBI Taxonomy" id="13818"/>
    <lineage>
        <taxon>Eukaryota</taxon>
        <taxon>Viridiplantae</taxon>
        <taxon>Streptophyta</taxon>
        <taxon>Embryophyta</taxon>
        <taxon>Tracheophyta</taxon>
        <taxon>Polypodiopsida</taxon>
        <taxon>Polypodiidae</taxon>
        <taxon>Polypodiales</taxon>
        <taxon>Pteridineae</taxon>
        <taxon>Pteridaceae</taxon>
        <taxon>Vittarioideae</taxon>
        <taxon>Adiantum</taxon>
    </lineage>
</organism>
<evidence type="ECO:0000313" key="3">
    <source>
        <dbReference type="Proteomes" id="UP000886520"/>
    </source>
</evidence>
<dbReference type="Proteomes" id="UP000886520">
    <property type="component" value="Chromosome 7"/>
</dbReference>
<dbReference type="PANTHER" id="PTHR46442">
    <property type="entry name" value="DIRIGENT PROTEIN"/>
    <property type="match status" value="1"/>
</dbReference>
<dbReference type="Pfam" id="PF03018">
    <property type="entry name" value="Dirigent"/>
    <property type="match status" value="1"/>
</dbReference>
<name>A0A9D4ZIQ8_ADICA</name>
<reference evidence="2" key="1">
    <citation type="submission" date="2021-01" db="EMBL/GenBank/DDBJ databases">
        <title>Adiantum capillus-veneris genome.</title>
        <authorList>
            <person name="Fang Y."/>
            <person name="Liao Q."/>
        </authorList>
    </citation>
    <scope>NUCLEOTIDE SEQUENCE</scope>
    <source>
        <strain evidence="2">H3</strain>
        <tissue evidence="2">Leaf</tissue>
    </source>
</reference>
<dbReference type="EMBL" id="JABFUD020000007">
    <property type="protein sequence ID" value="KAI5077123.1"/>
    <property type="molecule type" value="Genomic_DNA"/>
</dbReference>
<comment type="subunit">
    <text evidence="1">Homodimer.</text>
</comment>
<dbReference type="AlphaFoldDB" id="A0A9D4ZIQ8"/>
<accession>A0A9D4ZIQ8</accession>
<protein>
    <recommendedName>
        <fullName evidence="1">Dirigent protein</fullName>
    </recommendedName>
</protein>